<accession>A0A6S7J2A3</accession>
<dbReference type="OrthoDB" id="10184286at2759"/>
<evidence type="ECO:0000313" key="2">
    <source>
        <dbReference type="Proteomes" id="UP001152795"/>
    </source>
</evidence>
<dbReference type="EMBL" id="CACRXK020007193">
    <property type="protein sequence ID" value="CAB4011571.1"/>
    <property type="molecule type" value="Genomic_DNA"/>
</dbReference>
<sequence length="1019" mass="117587">MDSRKRNVSWCSLKSIQISLQNKTAEECHENLQASIKQSISKLSISRLDALSSLLDELVVHKFLTFDQAFDEYIGKIPPGHCAKDLRSAKKRFQTVLLSHKGLPVIIIQNYGMRSVCLLEKPLEHFKFLQALDEALQGREDDIQPSCIPEALAGQVPTLLKLMSTSRDRAVLQFVLASIYSNSNLHKMLGYVSVTVNAMKEQVCDFLSQVEIAQECSMEKSEKAVEIEICKLEKTIIQSEHSLERKRKRLALDEVDDLEYELEIKRQRLTKLRQKPKQMMKRKAKRHFCSWKNSLKRQTGKNKGKFRIHRGAEQAVYEVLEEQLKAHRRRWGEEGTGYLESHQKRLHKRDMRRIANKYLATHKQLLIKSCETVRSWGKCRNKRSNQSKQHRGRNLWSFVRSQKNLKNDHINVHYNRVHIKNYTRLSYGGNIDSHLVVRRAMDDKAYIRCGTSEGFSRPLHRPVQVTDSHFDMPASDYPDTVGYVSPGVIMVVKSMKQVADHKGNDNYSVSDSLITATCKPKHYYPSSATNWQNDMAAIRYLFRDEYEIEGSTTTTFIEKLPEVLLAHFVWLRDSLFQYELMCIPEDYTRIVDGGDHIAREKIRHKILLQRLKDCIKSFQSCNVSLDEYVKINEGMVTLQDSITKEILTVFSDETNKFSHEDIIERYNIITASCKELRLLLENFYGLPQHKPIDIQTTDTGPGVSSHERMTQFRMAESFLINGLDMQCRFHYASGTVNHDFYVYELLKGKPGDSSTHVAERVMRSLNECLGDGRSIPIPHDKDTIISSKGETRLLDLTKDELNKFKSERHMDAANECAKRVKERIDGKKCMGTSIHAFMPQEDHRSFYFDEAFVTKCLNASSPVSLATCAGSAYFTYVQDFYKDHYYLYDNGCEGIRSGCSEKDSAHICHFHKQTENSSRCGWKGVPLKRLPPPVPDYGQESFHYCTLNQVLKGDITEKFGLEKEKVRDACLRNKDDFCPRKQLENLQDRCGEPILDLCEKTQEDDSIFVTVVDRNDTQK</sequence>
<dbReference type="Proteomes" id="UP001152795">
    <property type="component" value="Unassembled WGS sequence"/>
</dbReference>
<keyword evidence="1" id="KW-0695">RNA-directed DNA polymerase</keyword>
<dbReference type="AlphaFoldDB" id="A0A6S7J2A3"/>
<keyword evidence="1" id="KW-0808">Transferase</keyword>
<name>A0A6S7J2A3_PARCT</name>
<keyword evidence="1" id="KW-0548">Nucleotidyltransferase</keyword>
<proteinExistence type="predicted"/>
<protein>
    <submittedName>
        <fullName evidence="1">RNA-directed DNA polymerase from transposon X-element</fullName>
    </submittedName>
</protein>
<gene>
    <name evidence="1" type="ORF">PACLA_8A081144</name>
</gene>
<dbReference type="GO" id="GO:0003964">
    <property type="term" value="F:RNA-directed DNA polymerase activity"/>
    <property type="evidence" value="ECO:0007669"/>
    <property type="project" value="UniProtKB-KW"/>
</dbReference>
<reference evidence="1" key="1">
    <citation type="submission" date="2020-04" db="EMBL/GenBank/DDBJ databases">
        <authorList>
            <person name="Alioto T."/>
            <person name="Alioto T."/>
            <person name="Gomez Garrido J."/>
        </authorList>
    </citation>
    <scope>NUCLEOTIDE SEQUENCE</scope>
    <source>
        <strain evidence="1">A484AB</strain>
    </source>
</reference>
<comment type="caution">
    <text evidence="1">The sequence shown here is derived from an EMBL/GenBank/DDBJ whole genome shotgun (WGS) entry which is preliminary data.</text>
</comment>
<evidence type="ECO:0000313" key="1">
    <source>
        <dbReference type="EMBL" id="CAB4011571.1"/>
    </source>
</evidence>
<keyword evidence="2" id="KW-1185">Reference proteome</keyword>
<organism evidence="1 2">
    <name type="scientific">Paramuricea clavata</name>
    <name type="common">Red gorgonian</name>
    <name type="synonym">Violescent sea-whip</name>
    <dbReference type="NCBI Taxonomy" id="317549"/>
    <lineage>
        <taxon>Eukaryota</taxon>
        <taxon>Metazoa</taxon>
        <taxon>Cnidaria</taxon>
        <taxon>Anthozoa</taxon>
        <taxon>Octocorallia</taxon>
        <taxon>Malacalcyonacea</taxon>
        <taxon>Plexauridae</taxon>
        <taxon>Paramuricea</taxon>
    </lineage>
</organism>